<evidence type="ECO:0000313" key="2">
    <source>
        <dbReference type="EMBL" id="CAF2051279.1"/>
    </source>
</evidence>
<proteinExistence type="predicted"/>
<keyword evidence="1" id="KW-1133">Transmembrane helix</keyword>
<feature type="transmembrane region" description="Helical" evidence="1">
    <location>
        <begin position="82"/>
        <end position="106"/>
    </location>
</feature>
<protein>
    <submittedName>
        <fullName evidence="2">Uncharacterized protein</fullName>
    </submittedName>
</protein>
<feature type="transmembrane region" description="Helical" evidence="1">
    <location>
        <begin position="140"/>
        <end position="159"/>
    </location>
</feature>
<reference evidence="2" key="1">
    <citation type="submission" date="2021-02" db="EMBL/GenBank/DDBJ databases">
        <authorList>
            <person name="Nowell W R."/>
        </authorList>
    </citation>
    <scope>NUCLEOTIDE SEQUENCE</scope>
</reference>
<evidence type="ECO:0000313" key="3">
    <source>
        <dbReference type="Proteomes" id="UP000663824"/>
    </source>
</evidence>
<sequence length="186" mass="21967">MLSNDCFHPKINNLRVVLNCFYMYLISNAFQYAKQVIFQYPDSNSMVHRRIYVSIRSILSALFVLLCSMSIICALRFEHVGILIISVVLLMILIIIRLTFDIYGYIFGYFQYSLYPPFDLMATNVSIHNGKQLEEEMTDFTIELFMNMIGVLVTMFIITRMMRKKWKRRQIELQALRIDVVRSMTV</sequence>
<dbReference type="Proteomes" id="UP000663824">
    <property type="component" value="Unassembled WGS sequence"/>
</dbReference>
<name>A0A816PSD8_9BILA</name>
<keyword evidence="1" id="KW-0472">Membrane</keyword>
<evidence type="ECO:0000256" key="1">
    <source>
        <dbReference type="SAM" id="Phobius"/>
    </source>
</evidence>
<keyword evidence="1" id="KW-0812">Transmembrane</keyword>
<dbReference type="EMBL" id="CAJNRE010005937">
    <property type="protein sequence ID" value="CAF2051279.1"/>
    <property type="molecule type" value="Genomic_DNA"/>
</dbReference>
<dbReference type="AlphaFoldDB" id="A0A816PSD8"/>
<accession>A0A816PSD8</accession>
<feature type="transmembrane region" description="Helical" evidence="1">
    <location>
        <begin position="12"/>
        <end position="33"/>
    </location>
</feature>
<gene>
    <name evidence="2" type="ORF">MBJ925_LOCUS13060</name>
</gene>
<comment type="caution">
    <text evidence="2">The sequence shown here is derived from an EMBL/GenBank/DDBJ whole genome shotgun (WGS) entry which is preliminary data.</text>
</comment>
<feature type="transmembrane region" description="Helical" evidence="1">
    <location>
        <begin position="53"/>
        <end position="75"/>
    </location>
</feature>
<organism evidence="2 3">
    <name type="scientific">Rotaria magnacalcarata</name>
    <dbReference type="NCBI Taxonomy" id="392030"/>
    <lineage>
        <taxon>Eukaryota</taxon>
        <taxon>Metazoa</taxon>
        <taxon>Spiralia</taxon>
        <taxon>Gnathifera</taxon>
        <taxon>Rotifera</taxon>
        <taxon>Eurotatoria</taxon>
        <taxon>Bdelloidea</taxon>
        <taxon>Philodinida</taxon>
        <taxon>Philodinidae</taxon>
        <taxon>Rotaria</taxon>
    </lineage>
</organism>